<dbReference type="NCBIfam" id="NF006771">
    <property type="entry name" value="PRK09290.1-5"/>
    <property type="match status" value="1"/>
</dbReference>
<feature type="domain" description="Peptidase M20 dimerisation" evidence="3">
    <location>
        <begin position="209"/>
        <end position="308"/>
    </location>
</feature>
<sequence length="409" mass="42504">MNAPAIDHARLLDRLQRLGAVGRTASGALSRLALTDADREGRDLLAGWMREAGLEVRVDRIGNIFGLWPVSQVADPVMIGSHIDSVIDAGIYDGCYGVLAGLAVVEALRQAGAAPARPIAVAAFTNEEGVRFQPDMMGSLVHAGGLDIDAALAAVDSDGCVLGEELARIGYAGDLAPGAIRPHCYLELHIEQGPVLEAAGLAIGAVDSLQGISWQRVTIEGAANHAGTTPIAARRDAGLAAARVIAHLRDRVAGANAGTLATVGSLRFEPDAINVIPSRAVFTVDLRDPEEERLQAAEDSLARFLEGLAESEGVTVATERLARFQPVRFDPALVGLVAAAAGRRGLGHRRMTSGAGHDAQMIARIAPAAMIFVPSRGGISHNPAEFTAPADLAAGADVLLDVVAELIEA</sequence>
<organism evidence="4 5">
    <name type="scientific">Inquilinus ginsengisoli</name>
    <dbReference type="NCBI Taxonomy" id="363840"/>
    <lineage>
        <taxon>Bacteria</taxon>
        <taxon>Pseudomonadati</taxon>
        <taxon>Pseudomonadota</taxon>
        <taxon>Alphaproteobacteria</taxon>
        <taxon>Rhodospirillales</taxon>
        <taxon>Rhodospirillaceae</taxon>
        <taxon>Inquilinus</taxon>
    </lineage>
</organism>
<dbReference type="InterPro" id="IPR036264">
    <property type="entry name" value="Bact_exopeptidase_dim_dom"/>
</dbReference>
<evidence type="ECO:0000313" key="4">
    <source>
        <dbReference type="EMBL" id="MDR6292610.1"/>
    </source>
</evidence>
<dbReference type="PANTHER" id="PTHR32494">
    <property type="entry name" value="ALLANTOATE DEIMINASE-RELATED"/>
    <property type="match status" value="1"/>
</dbReference>
<dbReference type="PIRSF" id="PIRSF001235">
    <property type="entry name" value="Amidase_carbamoylase"/>
    <property type="match status" value="1"/>
</dbReference>
<evidence type="ECO:0000256" key="2">
    <source>
        <dbReference type="ARBA" id="ARBA00022801"/>
    </source>
</evidence>
<dbReference type="EC" id="3.5.1.87" evidence="4"/>
<proteinExistence type="inferred from homology"/>
<dbReference type="InterPro" id="IPR011650">
    <property type="entry name" value="Peptidase_M20_dimer"/>
</dbReference>
<dbReference type="SUPFAM" id="SSF55031">
    <property type="entry name" value="Bacterial exopeptidase dimerisation domain"/>
    <property type="match status" value="1"/>
</dbReference>
<accession>A0ABU1JVH3</accession>
<dbReference type="InterPro" id="IPR002933">
    <property type="entry name" value="Peptidase_M20"/>
</dbReference>
<comment type="caution">
    <text evidence="4">The sequence shown here is derived from an EMBL/GenBank/DDBJ whole genome shotgun (WGS) entry which is preliminary data.</text>
</comment>
<evidence type="ECO:0000313" key="5">
    <source>
        <dbReference type="Proteomes" id="UP001262410"/>
    </source>
</evidence>
<dbReference type="InterPro" id="IPR010158">
    <property type="entry name" value="Amidase_Cbmase"/>
</dbReference>
<evidence type="ECO:0000259" key="3">
    <source>
        <dbReference type="Pfam" id="PF07687"/>
    </source>
</evidence>
<name>A0ABU1JVH3_9PROT</name>
<dbReference type="Proteomes" id="UP001262410">
    <property type="component" value="Unassembled WGS sequence"/>
</dbReference>
<dbReference type="RefSeq" id="WP_309798850.1">
    <property type="nucleotide sequence ID" value="NZ_JAVDPW010000009.1"/>
</dbReference>
<comment type="similarity">
    <text evidence="1">Belongs to the peptidase M20 family.</text>
</comment>
<dbReference type="Gene3D" id="3.40.630.10">
    <property type="entry name" value="Zn peptidases"/>
    <property type="match status" value="1"/>
</dbReference>
<dbReference type="EMBL" id="JAVDPW010000009">
    <property type="protein sequence ID" value="MDR6292610.1"/>
    <property type="molecule type" value="Genomic_DNA"/>
</dbReference>
<dbReference type="GO" id="GO:0050538">
    <property type="term" value="F:N-carbamoyl-L-amino-acid hydrolase activity"/>
    <property type="evidence" value="ECO:0007669"/>
    <property type="project" value="UniProtKB-EC"/>
</dbReference>
<gene>
    <name evidence="4" type="ORF">E9232_005150</name>
</gene>
<protein>
    <submittedName>
        <fullName evidence="4">N-carbamoyl-L-amino-acid hydrolase</fullName>
        <ecNumber evidence="4">3.5.1.87</ecNumber>
    </submittedName>
</protein>
<dbReference type="SUPFAM" id="SSF53187">
    <property type="entry name" value="Zn-dependent exopeptidases"/>
    <property type="match status" value="1"/>
</dbReference>
<keyword evidence="5" id="KW-1185">Reference proteome</keyword>
<dbReference type="Gene3D" id="3.30.70.360">
    <property type="match status" value="1"/>
</dbReference>
<reference evidence="4 5" key="1">
    <citation type="submission" date="2023-07" db="EMBL/GenBank/DDBJ databases">
        <title>Sorghum-associated microbial communities from plants grown in Nebraska, USA.</title>
        <authorList>
            <person name="Schachtman D."/>
        </authorList>
    </citation>
    <scope>NUCLEOTIDE SEQUENCE [LARGE SCALE GENOMIC DNA]</scope>
    <source>
        <strain evidence="4 5">584</strain>
    </source>
</reference>
<dbReference type="PANTHER" id="PTHR32494:SF5">
    <property type="entry name" value="ALLANTOATE AMIDOHYDROLASE"/>
    <property type="match status" value="1"/>
</dbReference>
<dbReference type="CDD" id="cd03884">
    <property type="entry name" value="M20_bAS"/>
    <property type="match status" value="1"/>
</dbReference>
<dbReference type="Pfam" id="PF07687">
    <property type="entry name" value="M20_dimer"/>
    <property type="match status" value="1"/>
</dbReference>
<evidence type="ECO:0000256" key="1">
    <source>
        <dbReference type="ARBA" id="ARBA00006153"/>
    </source>
</evidence>
<dbReference type="Pfam" id="PF01546">
    <property type="entry name" value="Peptidase_M20"/>
    <property type="match status" value="1"/>
</dbReference>
<keyword evidence="2 4" id="KW-0378">Hydrolase</keyword>
<dbReference type="NCBIfam" id="TIGR01879">
    <property type="entry name" value="hydantase"/>
    <property type="match status" value="1"/>
</dbReference>